<evidence type="ECO:0000313" key="2">
    <source>
        <dbReference type="Proteomes" id="UP001363151"/>
    </source>
</evidence>
<comment type="caution">
    <text evidence="1">The sequence shown here is derived from an EMBL/GenBank/DDBJ whole genome shotgun (WGS) entry which is preliminary data.</text>
</comment>
<evidence type="ECO:0000313" key="1">
    <source>
        <dbReference type="EMBL" id="KAK7250004.1"/>
    </source>
</evidence>
<keyword evidence="2" id="KW-1185">Reference proteome</keyword>
<dbReference type="Proteomes" id="UP001363151">
    <property type="component" value="Unassembled WGS sequence"/>
</dbReference>
<organism evidence="1 2">
    <name type="scientific">Aureococcus anophagefferens</name>
    <name type="common">Harmful bloom alga</name>
    <dbReference type="NCBI Taxonomy" id="44056"/>
    <lineage>
        <taxon>Eukaryota</taxon>
        <taxon>Sar</taxon>
        <taxon>Stramenopiles</taxon>
        <taxon>Ochrophyta</taxon>
        <taxon>Pelagophyceae</taxon>
        <taxon>Pelagomonadales</taxon>
        <taxon>Pelagomonadaceae</taxon>
        <taxon>Aureococcus</taxon>
    </lineage>
</organism>
<dbReference type="Gene3D" id="3.40.30.10">
    <property type="entry name" value="Glutaredoxin"/>
    <property type="match status" value="1"/>
</dbReference>
<reference evidence="1 2" key="1">
    <citation type="submission" date="2024-03" db="EMBL/GenBank/DDBJ databases">
        <title>Aureococcus anophagefferens CCMP1851 and Kratosvirus quantuckense: Draft genome of a second virus-susceptible host strain in the model system.</title>
        <authorList>
            <person name="Chase E."/>
            <person name="Truchon A.R."/>
            <person name="Schepens W."/>
            <person name="Wilhelm S.W."/>
        </authorList>
    </citation>
    <scope>NUCLEOTIDE SEQUENCE [LARGE SCALE GENOMIC DNA]</scope>
    <source>
        <strain evidence="1 2">CCMP1851</strain>
    </source>
</reference>
<dbReference type="InterPro" id="IPR036249">
    <property type="entry name" value="Thioredoxin-like_sf"/>
</dbReference>
<dbReference type="EMBL" id="JBBJCI010000039">
    <property type="protein sequence ID" value="KAK7250004.1"/>
    <property type="molecule type" value="Genomic_DNA"/>
</dbReference>
<evidence type="ECO:0008006" key="3">
    <source>
        <dbReference type="Google" id="ProtNLM"/>
    </source>
</evidence>
<gene>
    <name evidence="1" type="ORF">SO694_000056115</name>
</gene>
<proteinExistence type="predicted"/>
<sequence length="298" mass="32540">MLRAAVATMDASLRVSVERTAFFLNPQLGAATGETMASLFKRYYGDKKAPASCSAASSSCSAVAASSCSAEPPRSSDKLKVHAAKADADAQALRTRHGLAALEDGVAPMHYDYDVVMSSSLDAQRLLLWIGSDEARRSANGGPAARERYFEELVSEHFARKGVYSDRAMLVRCAERAGVDAKRCEKYLASGRDEDAIRQQFLRVFYGYGEGFSSIPITMFASAFACEGQDYVIRGSSHLEDYVEVLRLCAAQPPSQSTKKPAWEDLDAKAKLAGGWDRMEQRVFGQADAELYKQPADR</sequence>
<dbReference type="SUPFAM" id="SSF52833">
    <property type="entry name" value="Thioredoxin-like"/>
    <property type="match status" value="1"/>
</dbReference>
<name>A0ABR1GAK2_AURAN</name>
<accession>A0ABR1GAK2</accession>
<protein>
    <recommendedName>
        <fullName evidence="3">Thiaminase-2/PQQC domain-containing protein</fullName>
    </recommendedName>
</protein>